<dbReference type="EMBL" id="ABEU02000020">
    <property type="status" value="NOT_ANNOTATED_CDS"/>
    <property type="molecule type" value="Genomic_DNA"/>
</dbReference>
<keyword evidence="1" id="KW-0472">Membrane</keyword>
<feature type="transmembrane region" description="Helical" evidence="1">
    <location>
        <begin position="89"/>
        <end position="107"/>
    </location>
</feature>
<sequence>MGESSPITNPAKVTTLGLWPFHVCNEAPPSDFDPRLTRVAAQQQSSLTTVTLSPELLLLLLLFASLGLCLAIAIAIAFPSRRLASSRPVCGSLFSLCLLTLSFGFLTDLTMPFPVLRPFSPSSVNSVHAFIIGNRCERVYENSGGFLVYDSVASGGTRSCRKLCS</sequence>
<reference evidence="2 3" key="2">
    <citation type="journal article" date="2018" name="Plant J.">
        <title>The Physcomitrella patens chromosome-scale assembly reveals moss genome structure and evolution.</title>
        <authorList>
            <person name="Lang D."/>
            <person name="Ullrich K.K."/>
            <person name="Murat F."/>
            <person name="Fuchs J."/>
            <person name="Jenkins J."/>
            <person name="Haas F.B."/>
            <person name="Piednoel M."/>
            <person name="Gundlach H."/>
            <person name="Van Bel M."/>
            <person name="Meyberg R."/>
            <person name="Vives C."/>
            <person name="Morata J."/>
            <person name="Symeonidi A."/>
            <person name="Hiss M."/>
            <person name="Muchero W."/>
            <person name="Kamisugi Y."/>
            <person name="Saleh O."/>
            <person name="Blanc G."/>
            <person name="Decker E.L."/>
            <person name="van Gessel N."/>
            <person name="Grimwood J."/>
            <person name="Hayes R.D."/>
            <person name="Graham S.W."/>
            <person name="Gunter L.E."/>
            <person name="McDaniel S.F."/>
            <person name="Hoernstein S.N.W."/>
            <person name="Larsson A."/>
            <person name="Li F.W."/>
            <person name="Perroud P.F."/>
            <person name="Phillips J."/>
            <person name="Ranjan P."/>
            <person name="Rokshar D.S."/>
            <person name="Rothfels C.J."/>
            <person name="Schneider L."/>
            <person name="Shu S."/>
            <person name="Stevenson D.W."/>
            <person name="Thummler F."/>
            <person name="Tillich M."/>
            <person name="Villarreal Aguilar J.C."/>
            <person name="Widiez T."/>
            <person name="Wong G.K."/>
            <person name="Wymore A."/>
            <person name="Zhang Y."/>
            <person name="Zimmer A.D."/>
            <person name="Quatrano R.S."/>
            <person name="Mayer K.F.X."/>
            <person name="Goodstein D."/>
            <person name="Casacuberta J.M."/>
            <person name="Vandepoele K."/>
            <person name="Reski R."/>
            <person name="Cuming A.C."/>
            <person name="Tuskan G.A."/>
            <person name="Maumus F."/>
            <person name="Salse J."/>
            <person name="Schmutz J."/>
            <person name="Rensing S.A."/>
        </authorList>
    </citation>
    <scope>NUCLEOTIDE SEQUENCE [LARGE SCALE GENOMIC DNA]</scope>
    <source>
        <strain evidence="2 3">cv. Gransden 2004</strain>
    </source>
</reference>
<dbReference type="Gramene" id="Pp3c20_17160V3.1">
    <property type="protein sequence ID" value="Pp3c20_17160V3.1"/>
    <property type="gene ID" value="Pp3c20_17160"/>
</dbReference>
<keyword evidence="3" id="KW-1185">Reference proteome</keyword>
<dbReference type="AlphaFoldDB" id="A0A7I4C5Y9"/>
<organism evidence="2 3">
    <name type="scientific">Physcomitrium patens</name>
    <name type="common">Spreading-leaved earth moss</name>
    <name type="synonym">Physcomitrella patens</name>
    <dbReference type="NCBI Taxonomy" id="3218"/>
    <lineage>
        <taxon>Eukaryota</taxon>
        <taxon>Viridiplantae</taxon>
        <taxon>Streptophyta</taxon>
        <taxon>Embryophyta</taxon>
        <taxon>Bryophyta</taxon>
        <taxon>Bryophytina</taxon>
        <taxon>Bryopsida</taxon>
        <taxon>Funariidae</taxon>
        <taxon>Funariales</taxon>
        <taxon>Funariaceae</taxon>
        <taxon>Physcomitrium</taxon>
    </lineage>
</organism>
<protein>
    <submittedName>
        <fullName evidence="2">Uncharacterized protein</fullName>
    </submittedName>
</protein>
<reference evidence="2 3" key="1">
    <citation type="journal article" date="2008" name="Science">
        <title>The Physcomitrella genome reveals evolutionary insights into the conquest of land by plants.</title>
        <authorList>
            <person name="Rensing S."/>
            <person name="Lang D."/>
            <person name="Zimmer A."/>
            <person name="Terry A."/>
            <person name="Salamov A."/>
            <person name="Shapiro H."/>
            <person name="Nishiyama T."/>
            <person name="Perroud P.-F."/>
            <person name="Lindquist E."/>
            <person name="Kamisugi Y."/>
            <person name="Tanahashi T."/>
            <person name="Sakakibara K."/>
            <person name="Fujita T."/>
            <person name="Oishi K."/>
            <person name="Shin-I T."/>
            <person name="Kuroki Y."/>
            <person name="Toyoda A."/>
            <person name="Suzuki Y."/>
            <person name="Hashimoto A."/>
            <person name="Yamaguchi K."/>
            <person name="Sugano A."/>
            <person name="Kohara Y."/>
            <person name="Fujiyama A."/>
            <person name="Anterola A."/>
            <person name="Aoki S."/>
            <person name="Ashton N."/>
            <person name="Barbazuk W.B."/>
            <person name="Barker E."/>
            <person name="Bennetzen J."/>
            <person name="Bezanilla M."/>
            <person name="Blankenship R."/>
            <person name="Cho S.H."/>
            <person name="Dutcher S."/>
            <person name="Estelle M."/>
            <person name="Fawcett J.A."/>
            <person name="Gundlach H."/>
            <person name="Hanada K."/>
            <person name="Heyl A."/>
            <person name="Hicks K.A."/>
            <person name="Hugh J."/>
            <person name="Lohr M."/>
            <person name="Mayer K."/>
            <person name="Melkozernov A."/>
            <person name="Murata T."/>
            <person name="Nelson D."/>
            <person name="Pils B."/>
            <person name="Prigge M."/>
            <person name="Reiss B."/>
            <person name="Renner T."/>
            <person name="Rombauts S."/>
            <person name="Rushton P."/>
            <person name="Sanderfoot A."/>
            <person name="Schween G."/>
            <person name="Shiu S.-H."/>
            <person name="Stueber K."/>
            <person name="Theodoulou F.L."/>
            <person name="Tu H."/>
            <person name="Van de Peer Y."/>
            <person name="Verrier P.J."/>
            <person name="Waters E."/>
            <person name="Wood A."/>
            <person name="Yang L."/>
            <person name="Cove D."/>
            <person name="Cuming A."/>
            <person name="Hasebe M."/>
            <person name="Lucas S."/>
            <person name="Mishler D.B."/>
            <person name="Reski R."/>
            <person name="Grigoriev I."/>
            <person name="Quatrano R.S."/>
            <person name="Boore J.L."/>
        </authorList>
    </citation>
    <scope>NUCLEOTIDE SEQUENCE [LARGE SCALE GENOMIC DNA]</scope>
    <source>
        <strain evidence="2 3">cv. Gransden 2004</strain>
    </source>
</reference>
<evidence type="ECO:0000313" key="3">
    <source>
        <dbReference type="Proteomes" id="UP000006727"/>
    </source>
</evidence>
<proteinExistence type="predicted"/>
<feature type="transmembrane region" description="Helical" evidence="1">
    <location>
        <begin position="56"/>
        <end position="77"/>
    </location>
</feature>
<name>A0A7I4C5Y9_PHYPA</name>
<reference evidence="2" key="3">
    <citation type="submission" date="2020-12" db="UniProtKB">
        <authorList>
            <consortium name="EnsemblPlants"/>
        </authorList>
    </citation>
    <scope>IDENTIFICATION</scope>
</reference>
<accession>A0A7I4C5Y9</accession>
<dbReference type="EnsemblPlants" id="Pp3c20_17160V3.1">
    <property type="protein sequence ID" value="Pp3c20_17160V3.1"/>
    <property type="gene ID" value="Pp3c20_17160"/>
</dbReference>
<evidence type="ECO:0000256" key="1">
    <source>
        <dbReference type="SAM" id="Phobius"/>
    </source>
</evidence>
<keyword evidence="1" id="KW-0812">Transmembrane</keyword>
<evidence type="ECO:0000313" key="2">
    <source>
        <dbReference type="EnsemblPlants" id="Pp3c20_17160V3.1"/>
    </source>
</evidence>
<dbReference type="Proteomes" id="UP000006727">
    <property type="component" value="Chromosome 20"/>
</dbReference>
<dbReference type="InParanoid" id="A0A7I4C5Y9"/>
<keyword evidence="1" id="KW-1133">Transmembrane helix</keyword>